<evidence type="ECO:0000313" key="3">
    <source>
        <dbReference type="EMBL" id="CAG5014394.1"/>
    </source>
</evidence>
<protein>
    <submittedName>
        <fullName evidence="3">(apollo) hypothetical protein</fullName>
    </submittedName>
</protein>
<feature type="compositionally biased region" description="Low complexity" evidence="2">
    <location>
        <begin position="113"/>
        <end position="132"/>
    </location>
</feature>
<feature type="region of interest" description="Disordered" evidence="2">
    <location>
        <begin position="1"/>
        <end position="94"/>
    </location>
</feature>
<feature type="coiled-coil region" evidence="1">
    <location>
        <begin position="415"/>
        <end position="449"/>
    </location>
</feature>
<evidence type="ECO:0000256" key="2">
    <source>
        <dbReference type="SAM" id="MobiDB-lite"/>
    </source>
</evidence>
<dbReference type="PANTHER" id="PTHR10773">
    <property type="entry name" value="DNA-DIRECTED RNA POLYMERASES I, II, AND III SUBUNIT RPABC2"/>
    <property type="match status" value="1"/>
</dbReference>
<feature type="region of interest" description="Disordered" evidence="2">
    <location>
        <begin position="113"/>
        <end position="146"/>
    </location>
</feature>
<dbReference type="Proteomes" id="UP000691718">
    <property type="component" value="Unassembled WGS sequence"/>
</dbReference>
<name>A0A8S3XAL4_PARAO</name>
<evidence type="ECO:0000313" key="4">
    <source>
        <dbReference type="Proteomes" id="UP000691718"/>
    </source>
</evidence>
<proteinExistence type="predicted"/>
<gene>
    <name evidence="3" type="ORF">PAPOLLO_LOCUS16148</name>
</gene>
<reference evidence="3" key="1">
    <citation type="submission" date="2021-04" db="EMBL/GenBank/DDBJ databases">
        <authorList>
            <person name="Tunstrom K."/>
        </authorList>
    </citation>
    <scope>NUCLEOTIDE SEQUENCE</scope>
</reference>
<comment type="caution">
    <text evidence="3">The sequence shown here is derived from an EMBL/GenBank/DDBJ whole genome shotgun (WGS) entry which is preliminary data.</text>
</comment>
<feature type="compositionally biased region" description="Polar residues" evidence="2">
    <location>
        <begin position="58"/>
        <end position="81"/>
    </location>
</feature>
<dbReference type="AlphaFoldDB" id="A0A8S3XAL4"/>
<dbReference type="EMBL" id="CAJQZP010001060">
    <property type="protein sequence ID" value="CAG5014394.1"/>
    <property type="molecule type" value="Genomic_DNA"/>
</dbReference>
<feature type="compositionally biased region" description="Basic and acidic residues" evidence="2">
    <location>
        <begin position="29"/>
        <end position="45"/>
    </location>
</feature>
<feature type="compositionally biased region" description="Polar residues" evidence="2">
    <location>
        <begin position="19"/>
        <end position="28"/>
    </location>
</feature>
<organism evidence="3 4">
    <name type="scientific">Parnassius apollo</name>
    <name type="common">Apollo butterfly</name>
    <name type="synonym">Papilio apollo</name>
    <dbReference type="NCBI Taxonomy" id="110799"/>
    <lineage>
        <taxon>Eukaryota</taxon>
        <taxon>Metazoa</taxon>
        <taxon>Ecdysozoa</taxon>
        <taxon>Arthropoda</taxon>
        <taxon>Hexapoda</taxon>
        <taxon>Insecta</taxon>
        <taxon>Pterygota</taxon>
        <taxon>Neoptera</taxon>
        <taxon>Endopterygota</taxon>
        <taxon>Lepidoptera</taxon>
        <taxon>Glossata</taxon>
        <taxon>Ditrysia</taxon>
        <taxon>Papilionoidea</taxon>
        <taxon>Papilionidae</taxon>
        <taxon>Parnassiinae</taxon>
        <taxon>Parnassini</taxon>
        <taxon>Parnassius</taxon>
        <taxon>Parnassius</taxon>
    </lineage>
</organism>
<accession>A0A8S3XAL4</accession>
<evidence type="ECO:0000256" key="1">
    <source>
        <dbReference type="SAM" id="Coils"/>
    </source>
</evidence>
<dbReference type="OrthoDB" id="7473079at2759"/>
<dbReference type="PANTHER" id="PTHR10773:SF19">
    <property type="match status" value="1"/>
</dbReference>
<keyword evidence="1" id="KW-0175">Coiled coil</keyword>
<sequence>MNRGRFLVNMVEERDKENISPSLLTQPDTRQEFEPIIQKERDSSNETHAALSVDGKSIPSTYKQQQASTPNYYISPIQSDQSDFDDSGEDPNYQLINKSKTLSQIVPFGSLLSSSSTSSSSSKSSSRSNSSSDTENDSAHLQLDPQSTTVAEINCQELVIKEKKGKKRVRKPTMWKSKVAKVLRNSGKAYQSMSKSKLQVPERKVGLPCGEKCRLKCKDKINEISRQQLFDAFWGLGNLERQREFIVRHSQKIKPKYRYSSTQDFRALNTAFYFEVAGSKIRVCKPFFKSTLGMSYKAIQTALSKVSESGVIQGDLRGKHGHQPTIDPQIKQSVIDFINSIPKIESHYLRAQTKRQYISSEKSLADIYRDYKQLREKDGLAIATSSTFNKIFNTEFNISFFVPKKDQCNLCERYKNSDSEEKRNLSQEYEQHQKEKVLARNEKDNDKSRADGTIVAVYDLQAVLQIPKGQISLFFYKSRINCFNFTISDLRAKEVMCYFWDETEGKRGPIEIGSCILDYVKAQTIQCWNSSKKKKIWKLLRSYKKNGILKNFGQANPQRTRTKKEIIKIISKPVKVNG</sequence>
<keyword evidence="4" id="KW-1185">Reference proteome</keyword>